<name>A0A1Y1VLV2_9FUNG</name>
<comment type="caution">
    <text evidence="5">The sequence shown here is derived from an EMBL/GenBank/DDBJ whole genome shotgun (WGS) entry which is preliminary data.</text>
</comment>
<dbReference type="InterPro" id="IPR000209">
    <property type="entry name" value="Peptidase_S8/S53_dom"/>
</dbReference>
<gene>
    <name evidence="5" type="ORF">BCR36DRAFT_241287</name>
</gene>
<keyword evidence="3" id="KW-0720">Serine protease</keyword>
<dbReference type="OrthoDB" id="19448at2759"/>
<proteinExistence type="predicted"/>
<dbReference type="GO" id="GO:0006508">
    <property type="term" value="P:proteolysis"/>
    <property type="evidence" value="ECO:0007669"/>
    <property type="project" value="UniProtKB-KW"/>
</dbReference>
<dbReference type="Gene3D" id="3.40.50.200">
    <property type="entry name" value="Peptidase S8/S53 domain"/>
    <property type="match status" value="1"/>
</dbReference>
<dbReference type="EMBL" id="MCFH01000003">
    <property type="protein sequence ID" value="ORX59125.1"/>
    <property type="molecule type" value="Genomic_DNA"/>
</dbReference>
<evidence type="ECO:0000256" key="2">
    <source>
        <dbReference type="ARBA" id="ARBA00022801"/>
    </source>
</evidence>
<reference evidence="5 6" key="2">
    <citation type="submission" date="2016-08" db="EMBL/GenBank/DDBJ databases">
        <title>Pervasive Adenine N6-methylation of Active Genes in Fungi.</title>
        <authorList>
            <consortium name="DOE Joint Genome Institute"/>
            <person name="Mondo S.J."/>
            <person name="Dannebaum R.O."/>
            <person name="Kuo R.C."/>
            <person name="Labutti K."/>
            <person name="Haridas S."/>
            <person name="Kuo A."/>
            <person name="Salamov A."/>
            <person name="Ahrendt S.R."/>
            <person name="Lipzen A."/>
            <person name="Sullivan W."/>
            <person name="Andreopoulos W.B."/>
            <person name="Clum A."/>
            <person name="Lindquist E."/>
            <person name="Daum C."/>
            <person name="Ramamoorthy G.K."/>
            <person name="Gryganskyi A."/>
            <person name="Culley D."/>
            <person name="Magnuson J.K."/>
            <person name="James T.Y."/>
            <person name="O'Malley M.A."/>
            <person name="Stajich J.E."/>
            <person name="Spatafora J.W."/>
            <person name="Visel A."/>
            <person name="Grigoriev I.V."/>
        </authorList>
    </citation>
    <scope>NUCLEOTIDE SEQUENCE [LARGE SCALE GENOMIC DNA]</scope>
    <source>
        <strain evidence="6">finn</strain>
    </source>
</reference>
<keyword evidence="1" id="KW-0645">Protease</keyword>
<evidence type="ECO:0000256" key="3">
    <source>
        <dbReference type="ARBA" id="ARBA00022825"/>
    </source>
</evidence>
<organism evidence="5 6">
    <name type="scientific">Piromyces finnis</name>
    <dbReference type="NCBI Taxonomy" id="1754191"/>
    <lineage>
        <taxon>Eukaryota</taxon>
        <taxon>Fungi</taxon>
        <taxon>Fungi incertae sedis</taxon>
        <taxon>Chytridiomycota</taxon>
        <taxon>Chytridiomycota incertae sedis</taxon>
        <taxon>Neocallimastigomycetes</taxon>
        <taxon>Neocallimastigales</taxon>
        <taxon>Neocallimastigaceae</taxon>
        <taxon>Piromyces</taxon>
    </lineage>
</organism>
<dbReference type="SUPFAM" id="SSF52743">
    <property type="entry name" value="Subtilisin-like"/>
    <property type="match status" value="1"/>
</dbReference>
<keyword evidence="6" id="KW-1185">Reference proteome</keyword>
<feature type="domain" description="Peptidase S8/S53" evidence="4">
    <location>
        <begin position="6"/>
        <end position="71"/>
    </location>
</feature>
<dbReference type="InterPro" id="IPR023828">
    <property type="entry name" value="Peptidase_S8_Ser-AS"/>
</dbReference>
<dbReference type="GO" id="GO:0004252">
    <property type="term" value="F:serine-type endopeptidase activity"/>
    <property type="evidence" value="ECO:0007669"/>
    <property type="project" value="InterPro"/>
</dbReference>
<dbReference type="Proteomes" id="UP000193719">
    <property type="component" value="Unassembled WGS sequence"/>
</dbReference>
<feature type="non-terminal residue" evidence="5">
    <location>
        <position position="1"/>
    </location>
</feature>
<evidence type="ECO:0000256" key="1">
    <source>
        <dbReference type="ARBA" id="ARBA00022670"/>
    </source>
</evidence>
<evidence type="ECO:0000259" key="4">
    <source>
        <dbReference type="Pfam" id="PF00082"/>
    </source>
</evidence>
<sequence length="115" mass="12929">NNYFYRANWSNYGKGIDIWAPGCTLLSYQDEDFTDVNELVEGTSFSSPIVAGVIATILSENNDIIFTRDSMMDYLDKIGSHNIISGILEEEQDYGPPTEDEVSLFINNGKRVVYS</sequence>
<evidence type="ECO:0000313" key="5">
    <source>
        <dbReference type="EMBL" id="ORX59125.1"/>
    </source>
</evidence>
<reference evidence="5 6" key="1">
    <citation type="submission" date="2016-08" db="EMBL/GenBank/DDBJ databases">
        <title>Genomes of anaerobic fungi encode conserved fungal cellulosomes for biomass hydrolysis.</title>
        <authorList>
            <consortium name="DOE Joint Genome Institute"/>
            <person name="Haitjema C.H."/>
            <person name="Gilmore S.P."/>
            <person name="Henske J.K."/>
            <person name="Solomon K.V."/>
            <person name="De Groot R."/>
            <person name="Kuo A."/>
            <person name="Mondo S.J."/>
            <person name="Salamov A.A."/>
            <person name="Labutti K."/>
            <person name="Zhao Z."/>
            <person name="Chiniquy J."/>
            <person name="Barry K."/>
            <person name="Brewer H.M."/>
            <person name="Purvine S.O."/>
            <person name="Wright A.T."/>
            <person name="Boxma B."/>
            <person name="Van Alen T."/>
            <person name="Hackstein J.H."/>
            <person name="Baker S.E."/>
            <person name="Grigoriev I.V."/>
            <person name="O'Malley M.A."/>
        </authorList>
    </citation>
    <scope>NUCLEOTIDE SEQUENCE [LARGE SCALE GENOMIC DNA]</scope>
    <source>
        <strain evidence="6">finn</strain>
    </source>
</reference>
<dbReference type="PROSITE" id="PS00138">
    <property type="entry name" value="SUBTILASE_SER"/>
    <property type="match status" value="1"/>
</dbReference>
<keyword evidence="2" id="KW-0378">Hydrolase</keyword>
<evidence type="ECO:0000313" key="6">
    <source>
        <dbReference type="Proteomes" id="UP000193719"/>
    </source>
</evidence>
<dbReference type="Pfam" id="PF00082">
    <property type="entry name" value="Peptidase_S8"/>
    <property type="match status" value="1"/>
</dbReference>
<dbReference type="InterPro" id="IPR036852">
    <property type="entry name" value="Peptidase_S8/S53_dom_sf"/>
</dbReference>
<accession>A0A1Y1VLV2</accession>
<protein>
    <recommendedName>
        <fullName evidence="4">Peptidase S8/S53 domain-containing protein</fullName>
    </recommendedName>
</protein>
<feature type="non-terminal residue" evidence="5">
    <location>
        <position position="115"/>
    </location>
</feature>
<dbReference type="AlphaFoldDB" id="A0A1Y1VLV2"/>